<dbReference type="InterPro" id="IPR036388">
    <property type="entry name" value="WH-like_DNA-bd_sf"/>
</dbReference>
<sequence length="201" mass="23406">MKVNQSKKQDKQYQIPMVVTDEVIHDFGFKPEDVTWHRIGNRKCRVVMVDATEEEYRAYMAPIWAEIKREDRDGRCMVKGKNDRLIRCPESNRCEECKHFSEASRERNKPASLSVLMDEGAEPAAEGSFEEDVIYETILEDLIAMLSEIKPKYGRIFRLLYDGATQQEMADELGIKQRTVSDDIKKIRSLVKPLVKDIFNR</sequence>
<dbReference type="Proteomes" id="UP000886879">
    <property type="component" value="Unassembled WGS sequence"/>
</dbReference>
<reference evidence="1" key="1">
    <citation type="submission" date="2020-10" db="EMBL/GenBank/DDBJ databases">
        <authorList>
            <person name="Gilroy R."/>
        </authorList>
    </citation>
    <scope>NUCLEOTIDE SEQUENCE</scope>
    <source>
        <strain evidence="1">ChiGjej2B2-12916</strain>
    </source>
</reference>
<organism evidence="1 2">
    <name type="scientific">Candidatus Enterenecus faecium</name>
    <dbReference type="NCBI Taxonomy" id="2840780"/>
    <lineage>
        <taxon>Bacteria</taxon>
        <taxon>Bacillati</taxon>
        <taxon>Bacillota</taxon>
        <taxon>Clostridia</taxon>
        <taxon>Eubacteriales</taxon>
        <taxon>Candidatus Enterenecus</taxon>
    </lineage>
</organism>
<reference evidence="1" key="2">
    <citation type="journal article" date="2021" name="PeerJ">
        <title>Extensive microbial diversity within the chicken gut microbiome revealed by metagenomics and culture.</title>
        <authorList>
            <person name="Gilroy R."/>
            <person name="Ravi A."/>
            <person name="Getino M."/>
            <person name="Pursley I."/>
            <person name="Horton D.L."/>
            <person name="Alikhan N.F."/>
            <person name="Baker D."/>
            <person name="Gharbi K."/>
            <person name="Hall N."/>
            <person name="Watson M."/>
            <person name="Adriaenssens E.M."/>
            <person name="Foster-Nyarko E."/>
            <person name="Jarju S."/>
            <person name="Secka A."/>
            <person name="Antonio M."/>
            <person name="Oren A."/>
            <person name="Chaudhuri R.R."/>
            <person name="La Ragione R."/>
            <person name="Hildebrand F."/>
            <person name="Pallen M.J."/>
        </authorList>
    </citation>
    <scope>NUCLEOTIDE SEQUENCE</scope>
    <source>
        <strain evidence="1">ChiGjej2B2-12916</strain>
    </source>
</reference>
<dbReference type="SUPFAM" id="SSF88659">
    <property type="entry name" value="Sigma3 and sigma4 domains of RNA polymerase sigma factors"/>
    <property type="match status" value="1"/>
</dbReference>
<evidence type="ECO:0000313" key="1">
    <source>
        <dbReference type="EMBL" id="HIQ61304.1"/>
    </source>
</evidence>
<gene>
    <name evidence="1" type="ORF">IAD31_06880</name>
</gene>
<dbReference type="EMBL" id="DVFO01000070">
    <property type="protein sequence ID" value="HIQ61304.1"/>
    <property type="molecule type" value="Genomic_DNA"/>
</dbReference>
<accession>A0A9D0YSP2</accession>
<dbReference type="Gene3D" id="1.10.10.10">
    <property type="entry name" value="Winged helix-like DNA-binding domain superfamily/Winged helix DNA-binding domain"/>
    <property type="match status" value="1"/>
</dbReference>
<comment type="caution">
    <text evidence="1">The sequence shown here is derived from an EMBL/GenBank/DDBJ whole genome shotgun (WGS) entry which is preliminary data.</text>
</comment>
<dbReference type="InterPro" id="IPR013324">
    <property type="entry name" value="RNA_pol_sigma_r3/r4-like"/>
</dbReference>
<proteinExistence type="predicted"/>
<name>A0A9D0YSP2_9FIRM</name>
<dbReference type="AlphaFoldDB" id="A0A9D0YSP2"/>
<evidence type="ECO:0000313" key="2">
    <source>
        <dbReference type="Proteomes" id="UP000886879"/>
    </source>
</evidence>
<protein>
    <submittedName>
        <fullName evidence="1">Sigma-70 family RNA polymerase sigma factor</fullName>
    </submittedName>
</protein>